<accession>A0A518BSM9</accession>
<reference evidence="2 3" key="1">
    <citation type="submission" date="2019-02" db="EMBL/GenBank/DDBJ databases">
        <title>Deep-cultivation of Planctomycetes and their phenomic and genomic characterization uncovers novel biology.</title>
        <authorList>
            <person name="Wiegand S."/>
            <person name="Jogler M."/>
            <person name="Boedeker C."/>
            <person name="Pinto D."/>
            <person name="Vollmers J."/>
            <person name="Rivas-Marin E."/>
            <person name="Kohn T."/>
            <person name="Peeters S.H."/>
            <person name="Heuer A."/>
            <person name="Rast P."/>
            <person name="Oberbeckmann S."/>
            <person name="Bunk B."/>
            <person name="Jeske O."/>
            <person name="Meyerdierks A."/>
            <person name="Storesund J.E."/>
            <person name="Kallscheuer N."/>
            <person name="Luecker S."/>
            <person name="Lage O.M."/>
            <person name="Pohl T."/>
            <person name="Merkel B.J."/>
            <person name="Hornburger P."/>
            <person name="Mueller R.-W."/>
            <person name="Bruemmer F."/>
            <person name="Labrenz M."/>
            <person name="Spormann A.M."/>
            <person name="Op den Camp H."/>
            <person name="Overmann J."/>
            <person name="Amann R."/>
            <person name="Jetten M.S.M."/>
            <person name="Mascher T."/>
            <person name="Medema M.H."/>
            <person name="Devos D.P."/>
            <person name="Kaster A.-K."/>
            <person name="Ovreas L."/>
            <person name="Rohde M."/>
            <person name="Galperin M.Y."/>
            <person name="Jogler C."/>
        </authorList>
    </citation>
    <scope>NUCLEOTIDE SEQUENCE [LARGE SCALE GENOMIC DNA]</scope>
    <source>
        <strain evidence="2 3">Pla133</strain>
    </source>
</reference>
<evidence type="ECO:0000313" key="3">
    <source>
        <dbReference type="Proteomes" id="UP000316921"/>
    </source>
</evidence>
<proteinExistence type="predicted"/>
<dbReference type="Proteomes" id="UP000316921">
    <property type="component" value="Chromosome"/>
</dbReference>
<feature type="signal peptide" evidence="1">
    <location>
        <begin position="1"/>
        <end position="18"/>
    </location>
</feature>
<evidence type="ECO:0000256" key="1">
    <source>
        <dbReference type="SAM" id="SignalP"/>
    </source>
</evidence>
<feature type="chain" id="PRO_5022017431" evidence="1">
    <location>
        <begin position="19"/>
        <end position="194"/>
    </location>
</feature>
<keyword evidence="1" id="KW-0732">Signal</keyword>
<protein>
    <submittedName>
        <fullName evidence="2">Uncharacterized protein</fullName>
    </submittedName>
</protein>
<organism evidence="2 3">
    <name type="scientific">Engelhardtia mirabilis</name>
    <dbReference type="NCBI Taxonomy" id="2528011"/>
    <lineage>
        <taxon>Bacteria</taxon>
        <taxon>Pseudomonadati</taxon>
        <taxon>Planctomycetota</taxon>
        <taxon>Planctomycetia</taxon>
        <taxon>Planctomycetia incertae sedis</taxon>
        <taxon>Engelhardtia</taxon>
    </lineage>
</organism>
<name>A0A518BSM9_9BACT</name>
<dbReference type="EMBL" id="CP036287">
    <property type="protein sequence ID" value="QDU69981.1"/>
    <property type="molecule type" value="Genomic_DNA"/>
</dbReference>
<evidence type="ECO:0000313" key="2">
    <source>
        <dbReference type="EMBL" id="QDU69981.1"/>
    </source>
</evidence>
<dbReference type="AlphaFoldDB" id="A0A518BSM9"/>
<sequence precursor="true">MRPTIPVLLALCCVGALAAIVPPSPEPQEPPAASLPLRSGSGSCKPMAPLRLTLSPPDDGAGSFELAYSVTPLVDVLDLEVELRLPRGGAVASHAAVRAGSTEAGQEHSGSARIAAPAGPGFVVEVVAKARVADPVITGGIATLCVTELLEFGEVARDTPGRLLLTSSPVGDEAFVSRDFAAVHRPVDSAGAGR</sequence>
<dbReference type="KEGG" id="pbap:Pla133_51040"/>
<dbReference type="RefSeq" id="WP_145070388.1">
    <property type="nucleotide sequence ID" value="NZ_CP036287.1"/>
</dbReference>
<keyword evidence="3" id="KW-1185">Reference proteome</keyword>
<gene>
    <name evidence="2" type="ORF">Pla133_51040</name>
</gene>